<comment type="subcellular location">
    <subcellularLocation>
        <location evidence="1">Cytoplasm</location>
    </subcellularLocation>
</comment>
<evidence type="ECO:0000256" key="1">
    <source>
        <dbReference type="ARBA" id="ARBA00004496"/>
    </source>
</evidence>
<dbReference type="Gene3D" id="1.10.10.60">
    <property type="entry name" value="Homeodomain-like"/>
    <property type="match status" value="2"/>
</dbReference>
<evidence type="ECO:0000313" key="12">
    <source>
        <dbReference type="Proteomes" id="UP000092573"/>
    </source>
</evidence>
<dbReference type="KEGG" id="pyg:AWM70_21095"/>
<evidence type="ECO:0000256" key="2">
    <source>
        <dbReference type="ARBA" id="ARBA00022490"/>
    </source>
</evidence>
<dbReference type="RefSeq" id="WP_068699752.1">
    <property type="nucleotide sequence ID" value="NZ_CP014167.1"/>
</dbReference>
<dbReference type="InterPro" id="IPR018062">
    <property type="entry name" value="HTH_AraC-typ_CS"/>
</dbReference>
<dbReference type="PRINTS" id="PR00032">
    <property type="entry name" value="HTHARAC"/>
</dbReference>
<reference evidence="11 12" key="1">
    <citation type="submission" date="2016-01" db="EMBL/GenBank/DDBJ databases">
        <title>Complete Genome Sequence of Paenibacillus yonginensis DCY84, a novel Plant Growth-Promoting Bacteria with Elicitation of Induced Systemic Resistance.</title>
        <authorList>
            <person name="Kim Y.J."/>
            <person name="Yang D.C."/>
            <person name="Sukweenadhi J."/>
        </authorList>
    </citation>
    <scope>NUCLEOTIDE SEQUENCE [LARGE SCALE GENOMIC DNA]</scope>
    <source>
        <strain evidence="11 12">DCY84</strain>
    </source>
</reference>
<keyword evidence="2" id="KW-0963">Cytoplasm</keyword>
<keyword evidence="6" id="KW-0238">DNA-binding</keyword>
<dbReference type="SUPFAM" id="SSF52172">
    <property type="entry name" value="CheY-like"/>
    <property type="match status" value="1"/>
</dbReference>
<evidence type="ECO:0000313" key="11">
    <source>
        <dbReference type="EMBL" id="ANS76771.1"/>
    </source>
</evidence>
<dbReference type="PROSITE" id="PS00041">
    <property type="entry name" value="HTH_ARAC_FAMILY_1"/>
    <property type="match status" value="1"/>
</dbReference>
<feature type="modified residue" description="4-aspartylphosphate" evidence="8">
    <location>
        <position position="55"/>
    </location>
</feature>
<keyword evidence="7" id="KW-0804">Transcription</keyword>
<sequence length="507" mass="57186">MYSIMIAEDSKPILRHIQRMVQAMELPVRVAATASNGLEALEKLKSQPADILLTDIRMPKLDGLELIEHSKQANPRLLAVLITGYSDFEYARKAVNLQAFDYLLKPVEEQQLTEVLQRLVEKLEERQQSDRRLWEGAVEPRFLASMVFGADLYAGDKFMLLLGRRPFALAAAWTEARIRTALEKAYDSGSFWLLPAARPEQFLLLGDEADLKAEGSAELWAEQVSGILEADGLPAVVLAEPSPAGILLLNTIYGKLDRLMREQLTVSGTFAETSCSSKAEEHLLTGGEADKLTVYTQLADLLANRQKDRFLLLLRQQLPNLQGGQVRLAELERFVRFLADAFSVALERERPEETEADPGEEVRRMLASESLEAFEDELLVWEAGKFELLLEPNRKSGEELFAQLDAYLKSHLYAQLTISDAASHFYVSPSYISRIVKRYSNSTFVHYYMDLKMAEARRLLVTGQNAKIKDVAELLGFEDQHYFSKVFKEYSGCSPTEYKDKGTSADL</sequence>
<dbReference type="Gene3D" id="3.40.50.2300">
    <property type="match status" value="1"/>
</dbReference>
<evidence type="ECO:0000256" key="4">
    <source>
        <dbReference type="ARBA" id="ARBA00023012"/>
    </source>
</evidence>
<dbReference type="InterPro" id="IPR018060">
    <property type="entry name" value="HTH_AraC"/>
</dbReference>
<accession>A0A1B1N5P7</accession>
<keyword evidence="3 8" id="KW-0597">Phosphoprotein</keyword>
<dbReference type="EMBL" id="CP014167">
    <property type="protein sequence ID" value="ANS76771.1"/>
    <property type="molecule type" value="Genomic_DNA"/>
</dbReference>
<evidence type="ECO:0000256" key="6">
    <source>
        <dbReference type="ARBA" id="ARBA00023125"/>
    </source>
</evidence>
<dbReference type="SUPFAM" id="SSF46689">
    <property type="entry name" value="Homeodomain-like"/>
    <property type="match status" value="1"/>
</dbReference>
<evidence type="ECO:0008006" key="13">
    <source>
        <dbReference type="Google" id="ProtNLM"/>
    </source>
</evidence>
<feature type="domain" description="Response regulatory" evidence="10">
    <location>
        <begin position="3"/>
        <end position="120"/>
    </location>
</feature>
<evidence type="ECO:0000256" key="3">
    <source>
        <dbReference type="ARBA" id="ARBA00022553"/>
    </source>
</evidence>
<gene>
    <name evidence="11" type="ORF">AWM70_21095</name>
</gene>
<protein>
    <recommendedName>
        <fullName evidence="13">Two-component system response regulator</fullName>
    </recommendedName>
</protein>
<dbReference type="SMART" id="SM00448">
    <property type="entry name" value="REC"/>
    <property type="match status" value="1"/>
</dbReference>
<proteinExistence type="predicted"/>
<dbReference type="InterPro" id="IPR020449">
    <property type="entry name" value="Tscrpt_reg_AraC-type_HTH"/>
</dbReference>
<dbReference type="AlphaFoldDB" id="A0A1B1N5P7"/>
<keyword evidence="12" id="KW-1185">Reference proteome</keyword>
<evidence type="ECO:0000256" key="5">
    <source>
        <dbReference type="ARBA" id="ARBA00023015"/>
    </source>
</evidence>
<dbReference type="GO" id="GO:0003700">
    <property type="term" value="F:DNA-binding transcription factor activity"/>
    <property type="evidence" value="ECO:0007669"/>
    <property type="project" value="InterPro"/>
</dbReference>
<dbReference type="GO" id="GO:0005737">
    <property type="term" value="C:cytoplasm"/>
    <property type="evidence" value="ECO:0007669"/>
    <property type="project" value="UniProtKB-SubCell"/>
</dbReference>
<dbReference type="Pfam" id="PF00072">
    <property type="entry name" value="Response_reg"/>
    <property type="match status" value="1"/>
</dbReference>
<keyword evidence="4" id="KW-0902">Two-component regulatory system</keyword>
<name>A0A1B1N5P7_9BACL</name>
<dbReference type="GO" id="GO:0043565">
    <property type="term" value="F:sequence-specific DNA binding"/>
    <property type="evidence" value="ECO:0007669"/>
    <property type="project" value="InterPro"/>
</dbReference>
<keyword evidence="5" id="KW-0805">Transcription regulation</keyword>
<evidence type="ECO:0000259" key="9">
    <source>
        <dbReference type="PROSITE" id="PS01124"/>
    </source>
</evidence>
<dbReference type="CDD" id="cd17536">
    <property type="entry name" value="REC_YesN-like"/>
    <property type="match status" value="1"/>
</dbReference>
<dbReference type="STRING" id="1462996.AWM70_21095"/>
<evidence type="ECO:0000259" key="10">
    <source>
        <dbReference type="PROSITE" id="PS50110"/>
    </source>
</evidence>
<dbReference type="PANTHER" id="PTHR42713">
    <property type="entry name" value="HISTIDINE KINASE-RELATED"/>
    <property type="match status" value="1"/>
</dbReference>
<dbReference type="Proteomes" id="UP000092573">
    <property type="component" value="Chromosome"/>
</dbReference>
<dbReference type="InterPro" id="IPR001789">
    <property type="entry name" value="Sig_transdc_resp-reg_receiver"/>
</dbReference>
<dbReference type="GO" id="GO:0000160">
    <property type="term" value="P:phosphorelay signal transduction system"/>
    <property type="evidence" value="ECO:0007669"/>
    <property type="project" value="UniProtKB-KW"/>
</dbReference>
<evidence type="ECO:0000256" key="8">
    <source>
        <dbReference type="PROSITE-ProRule" id="PRU00169"/>
    </source>
</evidence>
<dbReference type="InterPro" id="IPR011006">
    <property type="entry name" value="CheY-like_superfamily"/>
</dbReference>
<dbReference type="PROSITE" id="PS50110">
    <property type="entry name" value="RESPONSE_REGULATORY"/>
    <property type="match status" value="1"/>
</dbReference>
<evidence type="ECO:0000256" key="7">
    <source>
        <dbReference type="ARBA" id="ARBA00023163"/>
    </source>
</evidence>
<dbReference type="Pfam" id="PF12833">
    <property type="entry name" value="HTH_18"/>
    <property type="match status" value="1"/>
</dbReference>
<feature type="domain" description="HTH araC/xylS-type" evidence="9">
    <location>
        <begin position="402"/>
        <end position="501"/>
    </location>
</feature>
<organism evidence="11 12">
    <name type="scientific">Paenibacillus yonginensis</name>
    <dbReference type="NCBI Taxonomy" id="1462996"/>
    <lineage>
        <taxon>Bacteria</taxon>
        <taxon>Bacillati</taxon>
        <taxon>Bacillota</taxon>
        <taxon>Bacilli</taxon>
        <taxon>Bacillales</taxon>
        <taxon>Paenibacillaceae</taxon>
        <taxon>Paenibacillus</taxon>
    </lineage>
</organism>
<dbReference type="SMART" id="SM00342">
    <property type="entry name" value="HTH_ARAC"/>
    <property type="match status" value="1"/>
</dbReference>
<dbReference type="InterPro" id="IPR051552">
    <property type="entry name" value="HptR"/>
</dbReference>
<dbReference type="PROSITE" id="PS01124">
    <property type="entry name" value="HTH_ARAC_FAMILY_2"/>
    <property type="match status" value="1"/>
</dbReference>
<dbReference type="InterPro" id="IPR009057">
    <property type="entry name" value="Homeodomain-like_sf"/>
</dbReference>
<dbReference type="PANTHER" id="PTHR42713:SF3">
    <property type="entry name" value="TRANSCRIPTIONAL REGULATORY PROTEIN HPTR"/>
    <property type="match status" value="1"/>
</dbReference>